<proteinExistence type="predicted"/>
<sequence length="105" mass="12131">MEVGADLTDLYSLVEQWFEIARNVSQWVVVLIYASIWNFIVSMWFGADPVVFTSYGECVLNVFKYAVVVMQPVRSVLISHKPEVICFLSRLCLLSNLCFLCLEQW</sequence>
<protein>
    <submittedName>
        <fullName evidence="2">Uncharacterized protein</fullName>
    </submittedName>
</protein>
<accession>A0A7J7HV15</accession>
<keyword evidence="1" id="KW-0812">Transmembrane</keyword>
<keyword evidence="1" id="KW-1133">Transmembrane helix</keyword>
<dbReference type="AlphaFoldDB" id="A0A7J7HV15"/>
<evidence type="ECO:0000313" key="3">
    <source>
        <dbReference type="Proteomes" id="UP000593564"/>
    </source>
</evidence>
<comment type="caution">
    <text evidence="2">The sequence shown here is derived from an EMBL/GenBank/DDBJ whole genome shotgun (WGS) entry which is preliminary data.</text>
</comment>
<keyword evidence="1" id="KW-0472">Membrane</keyword>
<dbReference type="Proteomes" id="UP000593564">
    <property type="component" value="Unassembled WGS sequence"/>
</dbReference>
<evidence type="ECO:0000313" key="2">
    <source>
        <dbReference type="EMBL" id="KAF5955808.1"/>
    </source>
</evidence>
<evidence type="ECO:0000256" key="1">
    <source>
        <dbReference type="SAM" id="Phobius"/>
    </source>
</evidence>
<organism evidence="2 3">
    <name type="scientific">Camellia sinensis</name>
    <name type="common">Tea plant</name>
    <name type="synonym">Thea sinensis</name>
    <dbReference type="NCBI Taxonomy" id="4442"/>
    <lineage>
        <taxon>Eukaryota</taxon>
        <taxon>Viridiplantae</taxon>
        <taxon>Streptophyta</taxon>
        <taxon>Embryophyta</taxon>
        <taxon>Tracheophyta</taxon>
        <taxon>Spermatophyta</taxon>
        <taxon>Magnoliopsida</taxon>
        <taxon>eudicotyledons</taxon>
        <taxon>Gunneridae</taxon>
        <taxon>Pentapetalae</taxon>
        <taxon>asterids</taxon>
        <taxon>Ericales</taxon>
        <taxon>Theaceae</taxon>
        <taxon>Camellia</taxon>
    </lineage>
</organism>
<reference evidence="2 3" key="2">
    <citation type="submission" date="2020-07" db="EMBL/GenBank/DDBJ databases">
        <title>Genome assembly of wild tea tree DASZ reveals pedigree and selection history of tea varieties.</title>
        <authorList>
            <person name="Zhang W."/>
        </authorList>
    </citation>
    <scope>NUCLEOTIDE SEQUENCE [LARGE SCALE GENOMIC DNA]</scope>
    <source>
        <strain evidence="3">cv. G240</strain>
        <tissue evidence="2">Leaf</tissue>
    </source>
</reference>
<keyword evidence="3" id="KW-1185">Reference proteome</keyword>
<feature type="transmembrane region" description="Helical" evidence="1">
    <location>
        <begin position="24"/>
        <end position="45"/>
    </location>
</feature>
<reference evidence="3" key="1">
    <citation type="journal article" date="2020" name="Nat. Commun.">
        <title>Genome assembly of wild tea tree DASZ reveals pedigree and selection history of tea varieties.</title>
        <authorList>
            <person name="Zhang W."/>
            <person name="Zhang Y."/>
            <person name="Qiu H."/>
            <person name="Guo Y."/>
            <person name="Wan H."/>
            <person name="Zhang X."/>
            <person name="Scossa F."/>
            <person name="Alseekh S."/>
            <person name="Zhang Q."/>
            <person name="Wang P."/>
            <person name="Xu L."/>
            <person name="Schmidt M.H."/>
            <person name="Jia X."/>
            <person name="Li D."/>
            <person name="Zhu A."/>
            <person name="Guo F."/>
            <person name="Chen W."/>
            <person name="Ni D."/>
            <person name="Usadel B."/>
            <person name="Fernie A.R."/>
            <person name="Wen W."/>
        </authorList>
    </citation>
    <scope>NUCLEOTIDE SEQUENCE [LARGE SCALE GENOMIC DNA]</scope>
    <source>
        <strain evidence="3">cv. G240</strain>
    </source>
</reference>
<dbReference type="EMBL" id="JACBKZ010000003">
    <property type="protein sequence ID" value="KAF5955808.1"/>
    <property type="molecule type" value="Genomic_DNA"/>
</dbReference>
<gene>
    <name evidence="2" type="ORF">HYC85_008664</name>
</gene>
<name>A0A7J7HV15_CAMSI</name>